<dbReference type="EMBL" id="CM023481">
    <property type="protein sequence ID" value="KAH6946652.1"/>
    <property type="molecule type" value="Genomic_DNA"/>
</dbReference>
<gene>
    <name evidence="1" type="ORF">HPB50_014403</name>
</gene>
<name>A0ACB7TGI3_HYAAI</name>
<dbReference type="Proteomes" id="UP000821845">
    <property type="component" value="Chromosome 1"/>
</dbReference>
<organism evidence="1 2">
    <name type="scientific">Hyalomma asiaticum</name>
    <name type="common">Tick</name>
    <dbReference type="NCBI Taxonomy" id="266040"/>
    <lineage>
        <taxon>Eukaryota</taxon>
        <taxon>Metazoa</taxon>
        <taxon>Ecdysozoa</taxon>
        <taxon>Arthropoda</taxon>
        <taxon>Chelicerata</taxon>
        <taxon>Arachnida</taxon>
        <taxon>Acari</taxon>
        <taxon>Parasitiformes</taxon>
        <taxon>Ixodida</taxon>
        <taxon>Ixodoidea</taxon>
        <taxon>Ixodidae</taxon>
        <taxon>Hyalomminae</taxon>
        <taxon>Hyalomma</taxon>
    </lineage>
</organism>
<sequence length="251" mass="27843">MTVASKTCTIVWKAASHGSIRIFHMARLLFMTVGPHWYWTDQEVCTVTWEVGLASRPDAFHLDTYNRLYTSPGSTCNAYVPVATTGKAATAIRAVTVHSALKITLKKDDGGLRHSDLNPYRCAFRDVKAILVDEGEVKPGTIVQDGRSGLFVNCEDGYHFRDERLRHSKQLTLHCIKGTWYPPAPWCEKRDCATPSRSAVRFKGGCSQGCLTPCAPCWRWQEPAQLEPEGSSIDLQGGGWKGLVVWGETPS</sequence>
<accession>A0ACB7TGI3</accession>
<evidence type="ECO:0000313" key="2">
    <source>
        <dbReference type="Proteomes" id="UP000821845"/>
    </source>
</evidence>
<reference evidence="1" key="1">
    <citation type="submission" date="2020-05" db="EMBL/GenBank/DDBJ databases">
        <title>Large-scale comparative analyses of tick genomes elucidate their genetic diversity and vector capacities.</title>
        <authorList>
            <person name="Jia N."/>
            <person name="Wang J."/>
            <person name="Shi W."/>
            <person name="Du L."/>
            <person name="Sun Y."/>
            <person name="Zhan W."/>
            <person name="Jiang J."/>
            <person name="Wang Q."/>
            <person name="Zhang B."/>
            <person name="Ji P."/>
            <person name="Sakyi L.B."/>
            <person name="Cui X."/>
            <person name="Yuan T."/>
            <person name="Jiang B."/>
            <person name="Yang W."/>
            <person name="Lam T.T.-Y."/>
            <person name="Chang Q."/>
            <person name="Ding S."/>
            <person name="Wang X."/>
            <person name="Zhu J."/>
            <person name="Ruan X."/>
            <person name="Zhao L."/>
            <person name="Wei J."/>
            <person name="Que T."/>
            <person name="Du C."/>
            <person name="Cheng J."/>
            <person name="Dai P."/>
            <person name="Han X."/>
            <person name="Huang E."/>
            <person name="Gao Y."/>
            <person name="Liu J."/>
            <person name="Shao H."/>
            <person name="Ye R."/>
            <person name="Li L."/>
            <person name="Wei W."/>
            <person name="Wang X."/>
            <person name="Wang C."/>
            <person name="Yang T."/>
            <person name="Huo Q."/>
            <person name="Li W."/>
            <person name="Guo W."/>
            <person name="Chen H."/>
            <person name="Zhou L."/>
            <person name="Ni X."/>
            <person name="Tian J."/>
            <person name="Zhou Y."/>
            <person name="Sheng Y."/>
            <person name="Liu T."/>
            <person name="Pan Y."/>
            <person name="Xia L."/>
            <person name="Li J."/>
            <person name="Zhao F."/>
            <person name="Cao W."/>
        </authorList>
    </citation>
    <scope>NUCLEOTIDE SEQUENCE</scope>
    <source>
        <strain evidence="1">Hyas-2018</strain>
    </source>
</reference>
<keyword evidence="2" id="KW-1185">Reference proteome</keyword>
<evidence type="ECO:0000313" key="1">
    <source>
        <dbReference type="EMBL" id="KAH6946652.1"/>
    </source>
</evidence>
<proteinExistence type="predicted"/>
<comment type="caution">
    <text evidence="1">The sequence shown here is derived from an EMBL/GenBank/DDBJ whole genome shotgun (WGS) entry which is preliminary data.</text>
</comment>
<protein>
    <submittedName>
        <fullName evidence="1">Uncharacterized protein</fullName>
    </submittedName>
</protein>